<feature type="region of interest" description="Disordered" evidence="4">
    <location>
        <begin position="151"/>
        <end position="170"/>
    </location>
</feature>
<evidence type="ECO:0000313" key="7">
    <source>
        <dbReference type="Proteomes" id="UP001236014"/>
    </source>
</evidence>
<dbReference type="InterPro" id="IPR036390">
    <property type="entry name" value="WH_DNA-bd_sf"/>
</dbReference>
<evidence type="ECO:0000256" key="1">
    <source>
        <dbReference type="ARBA" id="ARBA00023015"/>
    </source>
</evidence>
<keyword evidence="7" id="KW-1185">Reference proteome</keyword>
<accession>A0A9Y2MSV0</accession>
<dbReference type="InterPro" id="IPR000835">
    <property type="entry name" value="HTH_MarR-typ"/>
</dbReference>
<feature type="domain" description="HTH marR-type" evidence="5">
    <location>
        <begin position="14"/>
        <end position="146"/>
    </location>
</feature>
<dbReference type="PROSITE" id="PS50995">
    <property type="entry name" value="HTH_MARR_2"/>
    <property type="match status" value="1"/>
</dbReference>
<organism evidence="6 7">
    <name type="scientific">Amycolatopsis carbonis</name>
    <dbReference type="NCBI Taxonomy" id="715471"/>
    <lineage>
        <taxon>Bacteria</taxon>
        <taxon>Bacillati</taxon>
        <taxon>Actinomycetota</taxon>
        <taxon>Actinomycetes</taxon>
        <taxon>Pseudonocardiales</taxon>
        <taxon>Pseudonocardiaceae</taxon>
        <taxon>Amycolatopsis</taxon>
    </lineage>
</organism>
<dbReference type="Pfam" id="PF12802">
    <property type="entry name" value="MarR_2"/>
    <property type="match status" value="1"/>
</dbReference>
<dbReference type="SUPFAM" id="SSF46785">
    <property type="entry name" value="Winged helix' DNA-binding domain"/>
    <property type="match status" value="1"/>
</dbReference>
<keyword evidence="3" id="KW-0804">Transcription</keyword>
<evidence type="ECO:0000259" key="5">
    <source>
        <dbReference type="PROSITE" id="PS50995"/>
    </source>
</evidence>
<keyword evidence="2" id="KW-0238">DNA-binding</keyword>
<dbReference type="KEGG" id="acab:QRX50_32850"/>
<dbReference type="EMBL" id="CP127294">
    <property type="protein sequence ID" value="WIX76238.1"/>
    <property type="molecule type" value="Genomic_DNA"/>
</dbReference>
<protein>
    <submittedName>
        <fullName evidence="6">MarR family winged helix-turn-helix transcriptional regulator</fullName>
    </submittedName>
</protein>
<gene>
    <name evidence="6" type="ORF">QRX50_32850</name>
</gene>
<name>A0A9Y2MSV0_9PSEU</name>
<dbReference type="AlphaFoldDB" id="A0A9Y2MSV0"/>
<evidence type="ECO:0000256" key="4">
    <source>
        <dbReference type="SAM" id="MobiDB-lite"/>
    </source>
</evidence>
<dbReference type="PANTHER" id="PTHR42756">
    <property type="entry name" value="TRANSCRIPTIONAL REGULATOR, MARR"/>
    <property type="match status" value="1"/>
</dbReference>
<evidence type="ECO:0000313" key="6">
    <source>
        <dbReference type="EMBL" id="WIX76238.1"/>
    </source>
</evidence>
<proteinExistence type="predicted"/>
<dbReference type="PRINTS" id="PR00598">
    <property type="entry name" value="HTHMARR"/>
</dbReference>
<sequence length="170" mass="18977">MDTPADDRVPTLLRSRPSWLVTQLATQVTRLVGEAFDAAGYRRYHYALLAALDEFGPASQATLGRRCRIDRSYVVEAVGELEVAGRVLRAPDPADRRRNVVTLTGEGRTHLAAMTRTLDDVQDELTAPLPATEREQFVHQLGRVLDHVREPRVTGKAPESRDLDHGVERD</sequence>
<dbReference type="Proteomes" id="UP001236014">
    <property type="component" value="Chromosome"/>
</dbReference>
<dbReference type="Gene3D" id="1.10.10.10">
    <property type="entry name" value="Winged helix-like DNA-binding domain superfamily/Winged helix DNA-binding domain"/>
    <property type="match status" value="1"/>
</dbReference>
<dbReference type="PANTHER" id="PTHR42756:SF1">
    <property type="entry name" value="TRANSCRIPTIONAL REPRESSOR OF EMRAB OPERON"/>
    <property type="match status" value="1"/>
</dbReference>
<dbReference type="GO" id="GO:0003700">
    <property type="term" value="F:DNA-binding transcription factor activity"/>
    <property type="evidence" value="ECO:0007669"/>
    <property type="project" value="InterPro"/>
</dbReference>
<evidence type="ECO:0000256" key="3">
    <source>
        <dbReference type="ARBA" id="ARBA00023163"/>
    </source>
</evidence>
<dbReference type="RefSeq" id="WP_285966988.1">
    <property type="nucleotide sequence ID" value="NZ_CP127294.1"/>
</dbReference>
<evidence type="ECO:0000256" key="2">
    <source>
        <dbReference type="ARBA" id="ARBA00023125"/>
    </source>
</evidence>
<dbReference type="SMART" id="SM00347">
    <property type="entry name" value="HTH_MARR"/>
    <property type="match status" value="1"/>
</dbReference>
<reference evidence="6 7" key="1">
    <citation type="submission" date="2023-06" db="EMBL/GenBank/DDBJ databases">
        <authorList>
            <person name="Oyuntsetseg B."/>
            <person name="Kim S.B."/>
        </authorList>
    </citation>
    <scope>NUCLEOTIDE SEQUENCE [LARGE SCALE GENOMIC DNA]</scope>
    <source>
        <strain evidence="6 7">2-15</strain>
    </source>
</reference>
<dbReference type="GO" id="GO:0003677">
    <property type="term" value="F:DNA binding"/>
    <property type="evidence" value="ECO:0007669"/>
    <property type="project" value="UniProtKB-KW"/>
</dbReference>
<dbReference type="InterPro" id="IPR036388">
    <property type="entry name" value="WH-like_DNA-bd_sf"/>
</dbReference>
<keyword evidence="1" id="KW-0805">Transcription regulation</keyword>